<keyword evidence="2" id="KW-1133">Transmembrane helix</keyword>
<proteinExistence type="predicted"/>
<keyword evidence="4" id="KW-1185">Reference proteome</keyword>
<feature type="transmembrane region" description="Helical" evidence="2">
    <location>
        <begin position="12"/>
        <end position="34"/>
    </location>
</feature>
<evidence type="ECO:0000313" key="3">
    <source>
        <dbReference type="EMBL" id="SOD53707.1"/>
    </source>
</evidence>
<feature type="compositionally biased region" description="Polar residues" evidence="1">
    <location>
        <begin position="201"/>
        <end position="218"/>
    </location>
</feature>
<protein>
    <submittedName>
        <fullName evidence="3">Uncharacterized protein</fullName>
    </submittedName>
</protein>
<evidence type="ECO:0000313" key="4">
    <source>
        <dbReference type="Proteomes" id="UP000219374"/>
    </source>
</evidence>
<reference evidence="3 4" key="1">
    <citation type="submission" date="2017-09" db="EMBL/GenBank/DDBJ databases">
        <authorList>
            <person name="Ehlers B."/>
            <person name="Leendertz F.H."/>
        </authorList>
    </citation>
    <scope>NUCLEOTIDE SEQUENCE [LARGE SCALE GENOMIC DNA]</scope>
    <source>
        <strain evidence="3 4">CGMCC 1.10978</strain>
    </source>
</reference>
<feature type="region of interest" description="Disordered" evidence="1">
    <location>
        <begin position="199"/>
        <end position="218"/>
    </location>
</feature>
<name>A0A286D4W7_9GAMM</name>
<dbReference type="AlphaFoldDB" id="A0A286D4W7"/>
<sequence>MDWDGARRFFTAVMGSSALWGFLGVLTGGALTWWQASRTREAEQHQDRQYAAAALSARLQRFVLACADAAFDDGTVYGRPASEDSYSPQTPTPELTYAGIDIQWRSLPAAVVDDAFRFEIRVSDVATTLHGINEYDTPPYDLYMFERRKLYATLGIEAEELDAQIRAAVKMPGRKSPGSTWSRLKAELHSLELKEQKRNSSLDINLQQEAGSRPSATP</sequence>
<organism evidence="3 4">
    <name type="scientific">Pseudoxanthomonas wuyuanensis</name>
    <dbReference type="NCBI Taxonomy" id="1073196"/>
    <lineage>
        <taxon>Bacteria</taxon>
        <taxon>Pseudomonadati</taxon>
        <taxon>Pseudomonadota</taxon>
        <taxon>Gammaproteobacteria</taxon>
        <taxon>Lysobacterales</taxon>
        <taxon>Lysobacteraceae</taxon>
        <taxon>Pseudoxanthomonas</taxon>
    </lineage>
</organism>
<evidence type="ECO:0000256" key="2">
    <source>
        <dbReference type="SAM" id="Phobius"/>
    </source>
</evidence>
<keyword evidence="2" id="KW-0472">Membrane</keyword>
<dbReference type="Proteomes" id="UP000219374">
    <property type="component" value="Unassembled WGS sequence"/>
</dbReference>
<keyword evidence="2" id="KW-0812">Transmembrane</keyword>
<evidence type="ECO:0000256" key="1">
    <source>
        <dbReference type="SAM" id="MobiDB-lite"/>
    </source>
</evidence>
<dbReference type="RefSeq" id="WP_141400747.1">
    <property type="nucleotide sequence ID" value="NZ_OCND01000002.1"/>
</dbReference>
<dbReference type="EMBL" id="OCND01000002">
    <property type="protein sequence ID" value="SOD53707.1"/>
    <property type="molecule type" value="Genomic_DNA"/>
</dbReference>
<dbReference type="OrthoDB" id="6883592at2"/>
<accession>A0A286D4W7</accession>
<gene>
    <name evidence="3" type="ORF">SAMN06296416_102547</name>
</gene>